<evidence type="ECO:0000256" key="3">
    <source>
        <dbReference type="ARBA" id="ARBA00022692"/>
    </source>
</evidence>
<dbReference type="PRINTS" id="PR00885">
    <property type="entry name" value="BCTERIALGSPH"/>
</dbReference>
<dbReference type="STRING" id="1798364.A3G54_02735"/>
<name>A0A1F5Y0Q5_9BACT</name>
<dbReference type="GO" id="GO:0015628">
    <property type="term" value="P:protein secretion by the type II secretion system"/>
    <property type="evidence" value="ECO:0007669"/>
    <property type="project" value="InterPro"/>
</dbReference>
<organism evidence="6 7">
    <name type="scientific">Candidatus Giovannonibacteria bacterium RIFCSPLOWO2_12_FULL_44_15</name>
    <dbReference type="NCBI Taxonomy" id="1798364"/>
    <lineage>
        <taxon>Bacteria</taxon>
        <taxon>Candidatus Giovannoniibacteriota</taxon>
    </lineage>
</organism>
<dbReference type="Pfam" id="PF07963">
    <property type="entry name" value="N_methyl"/>
    <property type="match status" value="1"/>
</dbReference>
<evidence type="ECO:0000256" key="4">
    <source>
        <dbReference type="ARBA" id="ARBA00022989"/>
    </source>
</evidence>
<evidence type="ECO:0000313" key="6">
    <source>
        <dbReference type="EMBL" id="OGF93798.1"/>
    </source>
</evidence>
<dbReference type="PANTHER" id="PTHR30093:SF44">
    <property type="entry name" value="TYPE II SECRETION SYSTEM CORE PROTEIN G"/>
    <property type="match status" value="1"/>
</dbReference>
<evidence type="ECO:0000256" key="2">
    <source>
        <dbReference type="ARBA" id="ARBA00022481"/>
    </source>
</evidence>
<gene>
    <name evidence="6" type="ORF">A3G54_02735</name>
</gene>
<keyword evidence="3" id="KW-0812">Transmembrane</keyword>
<dbReference type="InterPro" id="IPR012902">
    <property type="entry name" value="N_methyl_site"/>
</dbReference>
<evidence type="ECO:0000256" key="5">
    <source>
        <dbReference type="ARBA" id="ARBA00023136"/>
    </source>
</evidence>
<evidence type="ECO:0008006" key="8">
    <source>
        <dbReference type="Google" id="ProtNLM"/>
    </source>
</evidence>
<dbReference type="AlphaFoldDB" id="A0A1F5Y0Q5"/>
<comment type="subcellular location">
    <subcellularLocation>
        <location evidence="1">Membrane</location>
        <topology evidence="1">Single-pass membrane protein</topology>
    </subcellularLocation>
</comment>
<dbReference type="Gene3D" id="3.30.700.10">
    <property type="entry name" value="Glycoprotein, Type 4 Pilin"/>
    <property type="match status" value="1"/>
</dbReference>
<dbReference type="InterPro" id="IPR045584">
    <property type="entry name" value="Pilin-like"/>
</dbReference>
<dbReference type="PROSITE" id="PS00409">
    <property type="entry name" value="PROKAR_NTER_METHYL"/>
    <property type="match status" value="1"/>
</dbReference>
<reference evidence="6 7" key="1">
    <citation type="journal article" date="2016" name="Nat. Commun.">
        <title>Thousands of microbial genomes shed light on interconnected biogeochemical processes in an aquifer system.</title>
        <authorList>
            <person name="Anantharaman K."/>
            <person name="Brown C.T."/>
            <person name="Hug L.A."/>
            <person name="Sharon I."/>
            <person name="Castelle C.J."/>
            <person name="Probst A.J."/>
            <person name="Thomas B.C."/>
            <person name="Singh A."/>
            <person name="Wilkins M.J."/>
            <person name="Karaoz U."/>
            <person name="Brodie E.L."/>
            <person name="Williams K.H."/>
            <person name="Hubbard S.S."/>
            <person name="Banfield J.F."/>
        </authorList>
    </citation>
    <scope>NUCLEOTIDE SEQUENCE [LARGE SCALE GENOMIC DNA]</scope>
</reference>
<keyword evidence="2" id="KW-0488">Methylation</keyword>
<dbReference type="Proteomes" id="UP000178894">
    <property type="component" value="Unassembled WGS sequence"/>
</dbReference>
<dbReference type="GO" id="GO:0015627">
    <property type="term" value="C:type II protein secretion system complex"/>
    <property type="evidence" value="ECO:0007669"/>
    <property type="project" value="InterPro"/>
</dbReference>
<comment type="caution">
    <text evidence="6">The sequence shown here is derived from an EMBL/GenBank/DDBJ whole genome shotgun (WGS) entry which is preliminary data.</text>
</comment>
<dbReference type="GO" id="GO:0016020">
    <property type="term" value="C:membrane"/>
    <property type="evidence" value="ECO:0007669"/>
    <property type="project" value="UniProtKB-SubCell"/>
</dbReference>
<dbReference type="NCBIfam" id="TIGR02532">
    <property type="entry name" value="IV_pilin_GFxxxE"/>
    <property type="match status" value="1"/>
</dbReference>
<dbReference type="InterPro" id="IPR002416">
    <property type="entry name" value="T2SS_protein-GspH"/>
</dbReference>
<proteinExistence type="predicted"/>
<dbReference type="SUPFAM" id="SSF54523">
    <property type="entry name" value="Pili subunits"/>
    <property type="match status" value="1"/>
</dbReference>
<keyword evidence="5" id="KW-0472">Membrane</keyword>
<evidence type="ECO:0000313" key="7">
    <source>
        <dbReference type="Proteomes" id="UP000178894"/>
    </source>
</evidence>
<protein>
    <recommendedName>
        <fullName evidence="8">Type II secretion system protein GspG C-terminal domain-containing protein</fullName>
    </recommendedName>
</protein>
<sequence>MKISSKKGFTLIELLVVIAIIGILASVVLASLNTARSKGNNAKIKAQLSGARAGAEIFYDIGQTYTGLCAATDPVTYPYMAPYLLNTNYPGSATVNCFPSAGAYAMAVQLTAAEGTNTYWCIDSAGSSKGTIGLTIGAADFTC</sequence>
<accession>A0A1F5Y0Q5</accession>
<keyword evidence="4" id="KW-1133">Transmembrane helix</keyword>
<evidence type="ECO:0000256" key="1">
    <source>
        <dbReference type="ARBA" id="ARBA00004167"/>
    </source>
</evidence>
<dbReference type="EMBL" id="MFIQ01000004">
    <property type="protein sequence ID" value="OGF93798.1"/>
    <property type="molecule type" value="Genomic_DNA"/>
</dbReference>
<dbReference type="PANTHER" id="PTHR30093">
    <property type="entry name" value="GENERAL SECRETION PATHWAY PROTEIN G"/>
    <property type="match status" value="1"/>
</dbReference>